<evidence type="ECO:0000313" key="1">
    <source>
        <dbReference type="EMBL" id="RKH37316.1"/>
    </source>
</evidence>
<protein>
    <submittedName>
        <fullName evidence="1">Uncharacterized protein</fullName>
    </submittedName>
</protein>
<evidence type="ECO:0000313" key="2">
    <source>
        <dbReference type="Proteomes" id="UP000273405"/>
    </source>
</evidence>
<name>A0A3A8MZ81_9BACT</name>
<comment type="caution">
    <text evidence="1">The sequence shown here is derived from an EMBL/GenBank/DDBJ whole genome shotgun (WGS) entry which is preliminary data.</text>
</comment>
<dbReference type="EMBL" id="RAWG01000248">
    <property type="protein sequence ID" value="RKH37316.1"/>
    <property type="molecule type" value="Genomic_DNA"/>
</dbReference>
<gene>
    <name evidence="1" type="ORF">D7X12_29960</name>
</gene>
<organism evidence="1 2">
    <name type="scientific">Corallococcus sicarius</name>
    <dbReference type="NCBI Taxonomy" id="2316726"/>
    <lineage>
        <taxon>Bacteria</taxon>
        <taxon>Pseudomonadati</taxon>
        <taxon>Myxococcota</taxon>
        <taxon>Myxococcia</taxon>
        <taxon>Myxococcales</taxon>
        <taxon>Cystobacterineae</taxon>
        <taxon>Myxococcaceae</taxon>
        <taxon>Corallococcus</taxon>
    </lineage>
</organism>
<dbReference type="AlphaFoldDB" id="A0A3A8MZ81"/>
<keyword evidence="2" id="KW-1185">Reference proteome</keyword>
<dbReference type="Proteomes" id="UP000273405">
    <property type="component" value="Unassembled WGS sequence"/>
</dbReference>
<reference evidence="2" key="1">
    <citation type="submission" date="2018-09" db="EMBL/GenBank/DDBJ databases">
        <authorList>
            <person name="Livingstone P.G."/>
            <person name="Whitworth D.E."/>
        </authorList>
    </citation>
    <scope>NUCLEOTIDE SEQUENCE [LARGE SCALE GENOMIC DNA]</scope>
    <source>
        <strain evidence="2">CA040B</strain>
    </source>
</reference>
<accession>A0A3A8MZ81</accession>
<proteinExistence type="predicted"/>
<sequence>MRHEVACGVRRRRGTTRPQVRRRLGARRPGHPQAVPAVPVLRRDAAALPCHHRHLRQPASCVPPEEDEEPE</sequence>